<reference evidence="1 2" key="1">
    <citation type="submission" date="2019-03" db="EMBL/GenBank/DDBJ databases">
        <title>Primorskyibacter sp. SS33 isolated from sediments.</title>
        <authorList>
            <person name="Xunke S."/>
        </authorList>
    </citation>
    <scope>NUCLEOTIDE SEQUENCE [LARGE SCALE GENOMIC DNA]</scope>
    <source>
        <strain evidence="1 2">SS33</strain>
    </source>
</reference>
<name>A0A4V3B878_9RHOB</name>
<gene>
    <name evidence="1" type="ORF">E2L08_16705</name>
</gene>
<keyword evidence="2" id="KW-1185">Reference proteome</keyword>
<comment type="caution">
    <text evidence="1">The sequence shown here is derived from an EMBL/GenBank/DDBJ whole genome shotgun (WGS) entry which is preliminary data.</text>
</comment>
<dbReference type="AlphaFoldDB" id="A0A4V3B878"/>
<dbReference type="EMBL" id="SNAA01000040">
    <property type="protein sequence ID" value="TDL74119.1"/>
    <property type="molecule type" value="Genomic_DNA"/>
</dbReference>
<evidence type="ECO:0000313" key="2">
    <source>
        <dbReference type="Proteomes" id="UP000295701"/>
    </source>
</evidence>
<protein>
    <submittedName>
        <fullName evidence="1">Uncharacterized protein</fullName>
    </submittedName>
</protein>
<organism evidence="1 2">
    <name type="scientific">Palleronia sediminis</name>
    <dbReference type="NCBI Taxonomy" id="2547833"/>
    <lineage>
        <taxon>Bacteria</taxon>
        <taxon>Pseudomonadati</taxon>
        <taxon>Pseudomonadota</taxon>
        <taxon>Alphaproteobacteria</taxon>
        <taxon>Rhodobacterales</taxon>
        <taxon>Roseobacteraceae</taxon>
        <taxon>Palleronia</taxon>
    </lineage>
</organism>
<sequence length="150" mass="17131">MSTRLNVIQEHSLPPETEDRWLAITLRDPEPFSDASVNFLIAHIPARAFVVVATIRWTGSPVSLCFRLQRTVTAAGLRVKERLSRFPRSEHGRWFNRPIDMRPLADSPVIALRGEQTCDHVEALKRGEHLWRYAETLALYRIDRSATGTA</sequence>
<dbReference type="RefSeq" id="WP_133398217.1">
    <property type="nucleotide sequence ID" value="NZ_SNAA01000040.1"/>
</dbReference>
<evidence type="ECO:0000313" key="1">
    <source>
        <dbReference type="EMBL" id="TDL74119.1"/>
    </source>
</evidence>
<accession>A0A4V3B878</accession>
<dbReference type="Proteomes" id="UP000295701">
    <property type="component" value="Unassembled WGS sequence"/>
</dbReference>
<proteinExistence type="predicted"/>